<feature type="compositionally biased region" description="Basic and acidic residues" evidence="1">
    <location>
        <begin position="7"/>
        <end position="20"/>
    </location>
</feature>
<feature type="compositionally biased region" description="Polar residues" evidence="1">
    <location>
        <begin position="679"/>
        <end position="705"/>
    </location>
</feature>
<reference evidence="2" key="2">
    <citation type="journal article" date="2023" name="IMA Fungus">
        <title>Comparative genomic study of the Penicillium genus elucidates a diverse pangenome and 15 lateral gene transfer events.</title>
        <authorList>
            <person name="Petersen C."/>
            <person name="Sorensen T."/>
            <person name="Nielsen M.R."/>
            <person name="Sondergaard T.E."/>
            <person name="Sorensen J.L."/>
            <person name="Fitzpatrick D.A."/>
            <person name="Frisvad J.C."/>
            <person name="Nielsen K.L."/>
        </authorList>
    </citation>
    <scope>NUCLEOTIDE SEQUENCE</scope>
    <source>
        <strain evidence="2">IBT 21472</strain>
    </source>
</reference>
<feature type="region of interest" description="Disordered" evidence="1">
    <location>
        <begin position="416"/>
        <end position="439"/>
    </location>
</feature>
<evidence type="ECO:0000313" key="3">
    <source>
        <dbReference type="Proteomes" id="UP001147746"/>
    </source>
</evidence>
<feature type="region of interest" description="Disordered" evidence="1">
    <location>
        <begin position="91"/>
        <end position="155"/>
    </location>
</feature>
<proteinExistence type="predicted"/>
<feature type="compositionally biased region" description="Basic and acidic residues" evidence="1">
    <location>
        <begin position="146"/>
        <end position="155"/>
    </location>
</feature>
<dbReference type="AlphaFoldDB" id="A0A9W9Q592"/>
<feature type="compositionally biased region" description="Basic and acidic residues" evidence="1">
    <location>
        <begin position="91"/>
        <end position="103"/>
    </location>
</feature>
<feature type="region of interest" description="Disordered" evidence="1">
    <location>
        <begin position="1"/>
        <end position="25"/>
    </location>
</feature>
<protein>
    <submittedName>
        <fullName evidence="2">Uncharacterized protein</fullName>
    </submittedName>
</protein>
<gene>
    <name evidence="2" type="ORF">N7476_003214</name>
</gene>
<feature type="compositionally biased region" description="Low complexity" evidence="1">
    <location>
        <begin position="294"/>
        <end position="327"/>
    </location>
</feature>
<evidence type="ECO:0000256" key="1">
    <source>
        <dbReference type="SAM" id="MobiDB-lite"/>
    </source>
</evidence>
<keyword evidence="3" id="KW-1185">Reference proteome</keyword>
<dbReference type="EMBL" id="JAPZBO010000002">
    <property type="protein sequence ID" value="KAJ5324614.1"/>
    <property type="molecule type" value="Genomic_DNA"/>
</dbReference>
<feature type="compositionally biased region" description="Polar residues" evidence="1">
    <location>
        <begin position="104"/>
        <end position="114"/>
    </location>
</feature>
<reference evidence="2" key="1">
    <citation type="submission" date="2022-12" db="EMBL/GenBank/DDBJ databases">
        <authorList>
            <person name="Petersen C."/>
        </authorList>
    </citation>
    <scope>NUCLEOTIDE SEQUENCE</scope>
    <source>
        <strain evidence="2">IBT 21472</strain>
    </source>
</reference>
<comment type="caution">
    <text evidence="2">The sequence shown here is derived from an EMBL/GenBank/DDBJ whole genome shotgun (WGS) entry which is preliminary data.</text>
</comment>
<feature type="compositionally biased region" description="Basic and acidic residues" evidence="1">
    <location>
        <begin position="586"/>
        <end position="601"/>
    </location>
</feature>
<feature type="compositionally biased region" description="Polar residues" evidence="1">
    <location>
        <begin position="340"/>
        <end position="357"/>
    </location>
</feature>
<accession>A0A9W9Q592</accession>
<feature type="region of interest" description="Disordered" evidence="1">
    <location>
        <begin position="284"/>
        <end position="360"/>
    </location>
</feature>
<dbReference type="Proteomes" id="UP001147746">
    <property type="component" value="Unassembled WGS sequence"/>
</dbReference>
<feature type="region of interest" description="Disordered" evidence="1">
    <location>
        <begin position="586"/>
        <end position="634"/>
    </location>
</feature>
<feature type="region of interest" description="Disordered" evidence="1">
    <location>
        <begin position="672"/>
        <end position="711"/>
    </location>
</feature>
<organism evidence="2 3">
    <name type="scientific">Penicillium atrosanguineum</name>
    <dbReference type="NCBI Taxonomy" id="1132637"/>
    <lineage>
        <taxon>Eukaryota</taxon>
        <taxon>Fungi</taxon>
        <taxon>Dikarya</taxon>
        <taxon>Ascomycota</taxon>
        <taxon>Pezizomycotina</taxon>
        <taxon>Eurotiomycetes</taxon>
        <taxon>Eurotiomycetidae</taxon>
        <taxon>Eurotiales</taxon>
        <taxon>Aspergillaceae</taxon>
        <taxon>Penicillium</taxon>
    </lineage>
</organism>
<sequence length="745" mass="82286">MLRHRFSREAKTSNGHHDSGKLGLPFSLKARSTTKSGTELTVLEDMGSSLMNERGYDSDARTIPTPTRANHMAASPAAQGFRRVDLSDLVERSQERDESERWTTDQSPHNSDSCDSPFGLHYIPTPKSSLRGIPRPVREANSQHPALEDERTRGEHGLQMGLARSLPDLNASSQGSGPSVSTHSSALVGSAVADDINLMVHWNQYLRRDLRNDTATSGSVPNLSTDALVAKKRLPGTLAMSQPDPRALHLGDLNISHRLASHTMSSGSHNPSSIDLACNNRHGQFMSSSHENFQPRQRSQQGQSNRRIPSSFYSHQSSHPSSKNISPRVQSPIIHHETPIYTNQGTNGKRQGGSPVTDNGFIHESRFREHCDAANSPPYYHRYPYGPNNLDSPRRVSAGWMSGGRRVGYGYSPVSDAEEAQTQHQSDDGHSSEVTGWRPPMKNERQFQSLSHDCRMGLGEAMESTIQEPRPIPPPMNAKRREIGAATIPKARTSPRSAKDYLVRPYLGGVMGSRANQSSRDHETGAVWVDETKPPNVRAPEVPPTAQNEYCEVPQSSHYSIHPNDASANRWARLSRSMNVHRARKIEERLDGHETGSHGDSRSAIGRSVGNLGDTGGNSNGHIEQKPSATEPLTVDQHDEDEDQAGQMHPSNPRSSRWLLKLSKRRASLRLSNVHKQETSQTSTAFLECDSNSARRTNSTKSSGTEDPASVYRDCLRMPGSFDGSRWANRGSQVLWDLCTTEDCY</sequence>
<name>A0A9W9Q592_9EURO</name>
<evidence type="ECO:0000313" key="2">
    <source>
        <dbReference type="EMBL" id="KAJ5324614.1"/>
    </source>
</evidence>